<keyword evidence="2" id="KW-1185">Reference proteome</keyword>
<sequence length="72" mass="8233">MVPTVGEATKPECSLQGPTPKRVSRIFIFILSASCFFLSHSFFGVVVFFLFFSCFFFTLLFSISHTSKYTRM</sequence>
<dbReference type="Proteomes" id="UP000249057">
    <property type="component" value="Unassembled WGS sequence"/>
</dbReference>
<gene>
    <name evidence="1" type="ORF">BO95DRAFT_71080</name>
</gene>
<evidence type="ECO:0000313" key="2">
    <source>
        <dbReference type="Proteomes" id="UP000249057"/>
    </source>
</evidence>
<reference evidence="1" key="1">
    <citation type="submission" date="2018-02" db="EMBL/GenBank/DDBJ databases">
        <title>The genomes of Aspergillus section Nigri reveals drivers in fungal speciation.</title>
        <authorList>
            <consortium name="DOE Joint Genome Institute"/>
            <person name="Vesth T.C."/>
            <person name="Nybo J."/>
            <person name="Theobald S."/>
            <person name="Brandl J."/>
            <person name="Frisvad J.C."/>
            <person name="Nielsen K.F."/>
            <person name="Lyhne E.K."/>
            <person name="Kogle M.E."/>
            <person name="Kuo A."/>
            <person name="Riley R."/>
            <person name="Clum A."/>
            <person name="Nolan M."/>
            <person name="Lipzen A."/>
            <person name="Salamov A."/>
            <person name="Henrissat B."/>
            <person name="Wiebenga A."/>
            <person name="De vries R.P."/>
            <person name="Grigoriev I.V."/>
            <person name="Mortensen U.H."/>
            <person name="Andersen M.R."/>
            <person name="Baker S.E."/>
        </authorList>
    </citation>
    <scope>NUCLEOTIDE SEQUENCE</scope>
    <source>
        <strain evidence="1">CBS 621.78</strain>
    </source>
</reference>
<proteinExistence type="predicted"/>
<protein>
    <submittedName>
        <fullName evidence="1">Uncharacterized protein</fullName>
    </submittedName>
</protein>
<dbReference type="EMBL" id="KZ825327">
    <property type="protein sequence ID" value="RAH47853.1"/>
    <property type="molecule type" value="Genomic_DNA"/>
</dbReference>
<accession>A0ACD1GFA1</accession>
<name>A0ACD1GFA1_9EURO</name>
<organism evidence="1 2">
    <name type="scientific">Aspergillus brunneoviolaceus CBS 621.78</name>
    <dbReference type="NCBI Taxonomy" id="1450534"/>
    <lineage>
        <taxon>Eukaryota</taxon>
        <taxon>Fungi</taxon>
        <taxon>Dikarya</taxon>
        <taxon>Ascomycota</taxon>
        <taxon>Pezizomycotina</taxon>
        <taxon>Eurotiomycetes</taxon>
        <taxon>Eurotiomycetidae</taxon>
        <taxon>Eurotiales</taxon>
        <taxon>Aspergillaceae</taxon>
        <taxon>Aspergillus</taxon>
        <taxon>Aspergillus subgen. Circumdati</taxon>
    </lineage>
</organism>
<evidence type="ECO:0000313" key="1">
    <source>
        <dbReference type="EMBL" id="RAH47853.1"/>
    </source>
</evidence>